<keyword evidence="1 4" id="KW-0560">Oxidoreductase</keyword>
<accession>A0A4R7F5W6</accession>
<dbReference type="HAMAP" id="MF_01401">
    <property type="entry name" value="MsrA"/>
    <property type="match status" value="1"/>
</dbReference>
<dbReference type="PANTHER" id="PTHR43774:SF1">
    <property type="entry name" value="PEPTIDE METHIONINE SULFOXIDE REDUCTASE MSRA 2"/>
    <property type="match status" value="1"/>
</dbReference>
<gene>
    <name evidence="4" type="primary">msrA</name>
    <name evidence="6" type="ORF">C8P70_10110</name>
</gene>
<feature type="active site" evidence="4">
    <location>
        <position position="15"/>
    </location>
</feature>
<keyword evidence="7" id="KW-1185">Reference proteome</keyword>
<comment type="function">
    <text evidence="4">Has an important function as a repair enzyme for proteins that have been inactivated by oxidation. Catalyzes the reversible oxidation-reduction of methionine sulfoxide in proteins to methionine.</text>
</comment>
<evidence type="ECO:0000256" key="1">
    <source>
        <dbReference type="ARBA" id="ARBA00023002"/>
    </source>
</evidence>
<dbReference type="SUPFAM" id="SSF55068">
    <property type="entry name" value="Peptide methionine sulfoxide reductase"/>
    <property type="match status" value="1"/>
</dbReference>
<dbReference type="EC" id="1.8.4.11" evidence="4"/>
<evidence type="ECO:0000256" key="4">
    <source>
        <dbReference type="HAMAP-Rule" id="MF_01401"/>
    </source>
</evidence>
<evidence type="ECO:0000256" key="2">
    <source>
        <dbReference type="ARBA" id="ARBA00047806"/>
    </source>
</evidence>
<proteinExistence type="inferred from homology"/>
<comment type="caution">
    <text evidence="6">The sequence shown here is derived from an EMBL/GenBank/DDBJ whole genome shotgun (WGS) entry which is preliminary data.</text>
</comment>
<evidence type="ECO:0000259" key="5">
    <source>
        <dbReference type="Pfam" id="PF01625"/>
    </source>
</evidence>
<dbReference type="NCBIfam" id="TIGR00401">
    <property type="entry name" value="msrA"/>
    <property type="match status" value="1"/>
</dbReference>
<protein>
    <recommendedName>
        <fullName evidence="4">Peptide methionine sulfoxide reductase MsrA</fullName>
        <shortName evidence="4">Protein-methionine-S-oxide reductase</shortName>
        <ecNumber evidence="4">1.8.4.11</ecNumber>
    </recommendedName>
    <alternativeName>
        <fullName evidence="4">Peptide-methionine (S)-S-oxide reductase</fullName>
        <shortName evidence="4">Peptide Met(O) reductase</shortName>
    </alternativeName>
</protein>
<name>A0A4R7F5W6_9FLAO</name>
<sequence length="181" mass="20664">MENTVEKVAYVAGGCFWCVEAIFENLKGVTKVLPGYMGGITENPTYEEVCTGNTGHAEVIKIVYDPTIINYNQLLEVFFATHNPTTLNRQGGDIGTQYRSEIFYTDQEQLEVAEEYLNILTEEKVFDDPIVTRVSPVSAFYAAEDYHQRYFERNADKNPYCQLVVQPKVSKFKNKFSSKLK</sequence>
<dbReference type="RefSeq" id="WP_133711306.1">
    <property type="nucleotide sequence ID" value="NZ_SOAG01000001.1"/>
</dbReference>
<evidence type="ECO:0000313" key="7">
    <source>
        <dbReference type="Proteomes" id="UP000295215"/>
    </source>
</evidence>
<dbReference type="InterPro" id="IPR002569">
    <property type="entry name" value="Met_Sox_Rdtase_MsrA_dom"/>
</dbReference>
<dbReference type="InterPro" id="IPR036509">
    <property type="entry name" value="Met_Sox_Rdtase_MsrA_sf"/>
</dbReference>
<dbReference type="AlphaFoldDB" id="A0A4R7F5W6"/>
<dbReference type="GO" id="GO:0008113">
    <property type="term" value="F:peptide-methionine (S)-S-oxide reductase activity"/>
    <property type="evidence" value="ECO:0007669"/>
    <property type="project" value="UniProtKB-UniRule"/>
</dbReference>
<feature type="domain" description="Peptide methionine sulphoxide reductase MsrA" evidence="5">
    <location>
        <begin position="9"/>
        <end position="162"/>
    </location>
</feature>
<dbReference type="GO" id="GO:0033744">
    <property type="term" value="F:L-methionine:thioredoxin-disulfide S-oxidoreductase activity"/>
    <property type="evidence" value="ECO:0007669"/>
    <property type="project" value="RHEA"/>
</dbReference>
<dbReference type="OrthoDB" id="4174719at2"/>
<dbReference type="Proteomes" id="UP000295215">
    <property type="component" value="Unassembled WGS sequence"/>
</dbReference>
<comment type="catalytic activity">
    <reaction evidence="3 4">
        <text>[thioredoxin]-disulfide + L-methionine + H2O = L-methionine (S)-S-oxide + [thioredoxin]-dithiol</text>
        <dbReference type="Rhea" id="RHEA:19993"/>
        <dbReference type="Rhea" id="RHEA-COMP:10698"/>
        <dbReference type="Rhea" id="RHEA-COMP:10700"/>
        <dbReference type="ChEBI" id="CHEBI:15377"/>
        <dbReference type="ChEBI" id="CHEBI:29950"/>
        <dbReference type="ChEBI" id="CHEBI:50058"/>
        <dbReference type="ChEBI" id="CHEBI:57844"/>
        <dbReference type="ChEBI" id="CHEBI:58772"/>
        <dbReference type="EC" id="1.8.4.11"/>
    </reaction>
</comment>
<evidence type="ECO:0000256" key="3">
    <source>
        <dbReference type="ARBA" id="ARBA00048782"/>
    </source>
</evidence>
<comment type="catalytic activity">
    <reaction evidence="2 4">
        <text>L-methionyl-[protein] + [thioredoxin]-disulfide + H2O = L-methionyl-(S)-S-oxide-[protein] + [thioredoxin]-dithiol</text>
        <dbReference type="Rhea" id="RHEA:14217"/>
        <dbReference type="Rhea" id="RHEA-COMP:10698"/>
        <dbReference type="Rhea" id="RHEA-COMP:10700"/>
        <dbReference type="Rhea" id="RHEA-COMP:12313"/>
        <dbReference type="Rhea" id="RHEA-COMP:12315"/>
        <dbReference type="ChEBI" id="CHEBI:15377"/>
        <dbReference type="ChEBI" id="CHEBI:16044"/>
        <dbReference type="ChEBI" id="CHEBI:29950"/>
        <dbReference type="ChEBI" id="CHEBI:44120"/>
        <dbReference type="ChEBI" id="CHEBI:50058"/>
        <dbReference type="EC" id="1.8.4.11"/>
    </reaction>
</comment>
<comment type="similarity">
    <text evidence="4">Belongs to the MsrA Met sulfoxide reductase family.</text>
</comment>
<reference evidence="6 7" key="1">
    <citation type="submission" date="2019-03" db="EMBL/GenBank/DDBJ databases">
        <title>Genomic Encyclopedia of Archaeal and Bacterial Type Strains, Phase II (KMG-II): from individual species to whole genera.</title>
        <authorList>
            <person name="Goeker M."/>
        </authorList>
    </citation>
    <scope>NUCLEOTIDE SEQUENCE [LARGE SCALE GENOMIC DNA]</scope>
    <source>
        <strain evidence="6 7">DSM 28213</strain>
    </source>
</reference>
<evidence type="ECO:0000313" key="6">
    <source>
        <dbReference type="EMBL" id="TDS66117.1"/>
    </source>
</evidence>
<dbReference type="Pfam" id="PF01625">
    <property type="entry name" value="PMSR"/>
    <property type="match status" value="1"/>
</dbReference>
<dbReference type="Gene3D" id="3.30.1060.10">
    <property type="entry name" value="Peptide methionine sulphoxide reductase MsrA"/>
    <property type="match status" value="1"/>
</dbReference>
<dbReference type="PANTHER" id="PTHR43774">
    <property type="entry name" value="PEPTIDE METHIONINE SULFOXIDE REDUCTASE"/>
    <property type="match status" value="1"/>
</dbReference>
<dbReference type="EMBL" id="SOAG01000001">
    <property type="protein sequence ID" value="TDS66117.1"/>
    <property type="molecule type" value="Genomic_DNA"/>
</dbReference>
<organism evidence="6 7">
    <name type="scientific">Myroides indicus</name>
    <dbReference type="NCBI Taxonomy" id="1323422"/>
    <lineage>
        <taxon>Bacteria</taxon>
        <taxon>Pseudomonadati</taxon>
        <taxon>Bacteroidota</taxon>
        <taxon>Flavobacteriia</taxon>
        <taxon>Flavobacteriales</taxon>
        <taxon>Flavobacteriaceae</taxon>
        <taxon>Myroides</taxon>
    </lineage>
</organism>